<keyword evidence="11" id="KW-0067">ATP-binding</keyword>
<name>A0A3B0VXM9_9ZZZZ</name>
<evidence type="ECO:0000313" key="17">
    <source>
        <dbReference type="EMBL" id="VAW43197.1"/>
    </source>
</evidence>
<keyword evidence="8 17" id="KW-0808">Transferase</keyword>
<comment type="catalytic activity">
    <reaction evidence="14">
        <text>cytidine + ATP = CMP + ADP + H(+)</text>
        <dbReference type="Rhea" id="RHEA:24674"/>
        <dbReference type="ChEBI" id="CHEBI:15378"/>
        <dbReference type="ChEBI" id="CHEBI:17562"/>
        <dbReference type="ChEBI" id="CHEBI:30616"/>
        <dbReference type="ChEBI" id="CHEBI:60377"/>
        <dbReference type="ChEBI" id="CHEBI:456216"/>
        <dbReference type="EC" id="2.7.1.48"/>
    </reaction>
</comment>
<comment type="catalytic activity">
    <reaction evidence="15">
        <text>uridine + ATP = UMP + ADP + H(+)</text>
        <dbReference type="Rhea" id="RHEA:16825"/>
        <dbReference type="ChEBI" id="CHEBI:15378"/>
        <dbReference type="ChEBI" id="CHEBI:16704"/>
        <dbReference type="ChEBI" id="CHEBI:30616"/>
        <dbReference type="ChEBI" id="CHEBI:57865"/>
        <dbReference type="ChEBI" id="CHEBI:456216"/>
        <dbReference type="EC" id="2.7.1.48"/>
    </reaction>
</comment>
<protein>
    <recommendedName>
        <fullName evidence="6">Uridine kinase</fullName>
        <ecNumber evidence="5">2.7.1.48</ecNumber>
    </recommendedName>
    <alternativeName>
        <fullName evidence="12">Cytidine monophosphokinase</fullName>
    </alternativeName>
    <alternativeName>
        <fullName evidence="13">Uridine monophosphokinase</fullName>
    </alternativeName>
</protein>
<dbReference type="EMBL" id="UOEU01001044">
    <property type="protein sequence ID" value="VAW43197.1"/>
    <property type="molecule type" value="Genomic_DNA"/>
</dbReference>
<dbReference type="InterPro" id="IPR006083">
    <property type="entry name" value="PRK/URK"/>
</dbReference>
<dbReference type="GO" id="GO:0044211">
    <property type="term" value="P:CTP salvage"/>
    <property type="evidence" value="ECO:0007669"/>
    <property type="project" value="UniProtKB-UniPathway"/>
</dbReference>
<dbReference type="Gene3D" id="3.40.50.300">
    <property type="entry name" value="P-loop containing nucleotide triphosphate hydrolases"/>
    <property type="match status" value="1"/>
</dbReference>
<keyword evidence="7" id="KW-0963">Cytoplasm</keyword>
<dbReference type="HAMAP" id="MF_00551">
    <property type="entry name" value="Uridine_kinase"/>
    <property type="match status" value="1"/>
</dbReference>
<dbReference type="GO" id="GO:0005737">
    <property type="term" value="C:cytoplasm"/>
    <property type="evidence" value="ECO:0007669"/>
    <property type="project" value="UniProtKB-SubCell"/>
</dbReference>
<dbReference type="UniPathway" id="UPA00574">
    <property type="reaction ID" value="UER00637"/>
</dbReference>
<dbReference type="SUPFAM" id="SSF52540">
    <property type="entry name" value="P-loop containing nucleoside triphosphate hydrolases"/>
    <property type="match status" value="1"/>
</dbReference>
<evidence type="ECO:0000256" key="14">
    <source>
        <dbReference type="ARBA" id="ARBA00047436"/>
    </source>
</evidence>
<comment type="subcellular location">
    <subcellularLocation>
        <location evidence="1">Cytoplasm</location>
    </subcellularLocation>
</comment>
<comment type="similarity">
    <text evidence="4">Belongs to the uridine kinase family.</text>
</comment>
<evidence type="ECO:0000256" key="4">
    <source>
        <dbReference type="ARBA" id="ARBA00005408"/>
    </source>
</evidence>
<dbReference type="PRINTS" id="PR00988">
    <property type="entry name" value="URIDINKINASE"/>
</dbReference>
<organism evidence="17">
    <name type="scientific">hydrothermal vent metagenome</name>
    <dbReference type="NCBI Taxonomy" id="652676"/>
    <lineage>
        <taxon>unclassified sequences</taxon>
        <taxon>metagenomes</taxon>
        <taxon>ecological metagenomes</taxon>
    </lineage>
</organism>
<gene>
    <name evidence="17" type="ORF">MNBD_CHLOROFLEXI01-3155</name>
</gene>
<dbReference type="InterPro" id="IPR000764">
    <property type="entry name" value="Uridine_kinase-like"/>
</dbReference>
<evidence type="ECO:0000256" key="15">
    <source>
        <dbReference type="ARBA" id="ARBA00048909"/>
    </source>
</evidence>
<evidence type="ECO:0000256" key="13">
    <source>
        <dbReference type="ARBA" id="ARBA00031452"/>
    </source>
</evidence>
<evidence type="ECO:0000256" key="6">
    <source>
        <dbReference type="ARBA" id="ARBA00021478"/>
    </source>
</evidence>
<dbReference type="InterPro" id="IPR026008">
    <property type="entry name" value="Uridine_kinase"/>
</dbReference>
<evidence type="ECO:0000256" key="9">
    <source>
        <dbReference type="ARBA" id="ARBA00022741"/>
    </source>
</evidence>
<dbReference type="InterPro" id="IPR027417">
    <property type="entry name" value="P-loop_NTPase"/>
</dbReference>
<evidence type="ECO:0000256" key="10">
    <source>
        <dbReference type="ARBA" id="ARBA00022777"/>
    </source>
</evidence>
<evidence type="ECO:0000256" key="1">
    <source>
        <dbReference type="ARBA" id="ARBA00004496"/>
    </source>
</evidence>
<dbReference type="PANTHER" id="PTHR10285">
    <property type="entry name" value="URIDINE KINASE"/>
    <property type="match status" value="1"/>
</dbReference>
<dbReference type="EC" id="2.7.1.48" evidence="5"/>
<reference evidence="17" key="1">
    <citation type="submission" date="2018-06" db="EMBL/GenBank/DDBJ databases">
        <authorList>
            <person name="Zhirakovskaya E."/>
        </authorList>
    </citation>
    <scope>NUCLEOTIDE SEQUENCE</scope>
</reference>
<keyword evidence="9" id="KW-0547">Nucleotide-binding</keyword>
<comment type="pathway">
    <text evidence="3">Pyrimidine metabolism; CTP biosynthesis via salvage pathway; CTP from cytidine: step 1/3.</text>
</comment>
<evidence type="ECO:0000256" key="2">
    <source>
        <dbReference type="ARBA" id="ARBA00004690"/>
    </source>
</evidence>
<comment type="pathway">
    <text evidence="2">Pyrimidine metabolism; UMP biosynthesis via salvage pathway; UMP from uridine: step 1/1.</text>
</comment>
<keyword evidence="10 17" id="KW-0418">Kinase</keyword>
<evidence type="ECO:0000256" key="11">
    <source>
        <dbReference type="ARBA" id="ARBA00022840"/>
    </source>
</evidence>
<proteinExistence type="inferred from homology"/>
<dbReference type="NCBIfam" id="NF004018">
    <property type="entry name" value="PRK05480.1"/>
    <property type="match status" value="1"/>
</dbReference>
<sequence>MDILTKHHKNGPIVFGVAGGTASGKTTVAQTILQAVGASQIAYMPHDAYYRDQPQLSLEERSQLNYDHPDSLETSLLVKHIKRLLKGKPVRVPVYDFTTHRRTEETVLVEPSPIILVDGILIFTKRRVRELMDIKVYVDTDADVRFIRRLKRDMEERDRSMASVVSQYLETVRPMHLKFVEPSKRFADVIIPNGGMNRVAMEMVVSQLRSLLPETSK</sequence>
<evidence type="ECO:0000256" key="12">
    <source>
        <dbReference type="ARBA" id="ARBA00030641"/>
    </source>
</evidence>
<feature type="domain" description="Phosphoribulokinase/uridine kinase" evidence="16">
    <location>
        <begin position="14"/>
        <end position="199"/>
    </location>
</feature>
<evidence type="ECO:0000256" key="3">
    <source>
        <dbReference type="ARBA" id="ARBA00004784"/>
    </source>
</evidence>
<dbReference type="Pfam" id="PF00485">
    <property type="entry name" value="PRK"/>
    <property type="match status" value="1"/>
</dbReference>
<dbReference type="GO" id="GO:0043771">
    <property type="term" value="F:cytidine kinase activity"/>
    <property type="evidence" value="ECO:0007669"/>
    <property type="project" value="RHEA"/>
</dbReference>
<dbReference type="NCBIfam" id="TIGR00235">
    <property type="entry name" value="udk"/>
    <property type="match status" value="1"/>
</dbReference>
<evidence type="ECO:0000256" key="7">
    <source>
        <dbReference type="ARBA" id="ARBA00022490"/>
    </source>
</evidence>
<accession>A0A3B0VXM9</accession>
<dbReference type="GO" id="GO:0004849">
    <property type="term" value="F:uridine kinase activity"/>
    <property type="evidence" value="ECO:0007669"/>
    <property type="project" value="UniProtKB-EC"/>
</dbReference>
<dbReference type="UniPathway" id="UPA00579">
    <property type="reaction ID" value="UER00640"/>
</dbReference>
<evidence type="ECO:0000259" key="16">
    <source>
        <dbReference type="Pfam" id="PF00485"/>
    </source>
</evidence>
<dbReference type="CDD" id="cd02023">
    <property type="entry name" value="UMPK"/>
    <property type="match status" value="1"/>
</dbReference>
<dbReference type="GO" id="GO:0044206">
    <property type="term" value="P:UMP salvage"/>
    <property type="evidence" value="ECO:0007669"/>
    <property type="project" value="UniProtKB-UniPathway"/>
</dbReference>
<evidence type="ECO:0000256" key="8">
    <source>
        <dbReference type="ARBA" id="ARBA00022679"/>
    </source>
</evidence>
<dbReference type="AlphaFoldDB" id="A0A3B0VXM9"/>
<evidence type="ECO:0000256" key="5">
    <source>
        <dbReference type="ARBA" id="ARBA00012137"/>
    </source>
</evidence>
<dbReference type="GO" id="GO:0005524">
    <property type="term" value="F:ATP binding"/>
    <property type="evidence" value="ECO:0007669"/>
    <property type="project" value="UniProtKB-KW"/>
</dbReference>